<reference evidence="1 2" key="1">
    <citation type="submission" date="2022-05" db="EMBL/GenBank/DDBJ databases">
        <authorList>
            <consortium name="Genoscope - CEA"/>
            <person name="William W."/>
        </authorList>
    </citation>
    <scope>NUCLEOTIDE SEQUENCE [LARGE SCALE GENOMIC DNA]</scope>
</reference>
<sequence>MSCNPNKCKELFIKKKGYSTFYPVLRNIPQHATLELLGLTFQNDNK</sequence>
<dbReference type="AlphaFoldDB" id="A0AAU9VM69"/>
<keyword evidence="2" id="KW-1185">Reference proteome</keyword>
<dbReference type="Proteomes" id="UP001159428">
    <property type="component" value="Unassembled WGS sequence"/>
</dbReference>
<dbReference type="EMBL" id="CALNXJ010000001">
    <property type="protein sequence ID" value="CAH3031103.1"/>
    <property type="molecule type" value="Genomic_DNA"/>
</dbReference>
<evidence type="ECO:0000313" key="2">
    <source>
        <dbReference type="Proteomes" id="UP001159428"/>
    </source>
</evidence>
<name>A0AAU9VM69_9CNID</name>
<comment type="caution">
    <text evidence="1">The sequence shown here is derived from an EMBL/GenBank/DDBJ whole genome shotgun (WGS) entry which is preliminary data.</text>
</comment>
<evidence type="ECO:0000313" key="1">
    <source>
        <dbReference type="EMBL" id="CAH3031103.1"/>
    </source>
</evidence>
<gene>
    <name evidence="1" type="ORF">PMEA_00001042</name>
</gene>
<organism evidence="1 2">
    <name type="scientific">Pocillopora meandrina</name>
    <dbReference type="NCBI Taxonomy" id="46732"/>
    <lineage>
        <taxon>Eukaryota</taxon>
        <taxon>Metazoa</taxon>
        <taxon>Cnidaria</taxon>
        <taxon>Anthozoa</taxon>
        <taxon>Hexacorallia</taxon>
        <taxon>Scleractinia</taxon>
        <taxon>Astrocoeniina</taxon>
        <taxon>Pocilloporidae</taxon>
        <taxon>Pocillopora</taxon>
    </lineage>
</organism>
<protein>
    <submittedName>
        <fullName evidence="1">Uncharacterized protein</fullName>
    </submittedName>
</protein>
<accession>A0AAU9VM69</accession>
<proteinExistence type="predicted"/>